<dbReference type="Gene3D" id="3.30.200.20">
    <property type="entry name" value="Phosphorylase Kinase, domain 1"/>
    <property type="match status" value="1"/>
</dbReference>
<evidence type="ECO:0000313" key="25">
    <source>
        <dbReference type="Proteomes" id="UP001165121"/>
    </source>
</evidence>
<evidence type="ECO:0000256" key="9">
    <source>
        <dbReference type="ARBA" id="ARBA00022679"/>
    </source>
</evidence>
<keyword evidence="8 18" id="KW-0723">Serine/threonine-protein kinase</keyword>
<evidence type="ECO:0000259" key="23">
    <source>
        <dbReference type="SMART" id="SM00090"/>
    </source>
</evidence>
<evidence type="ECO:0000256" key="21">
    <source>
        <dbReference type="PIRSR" id="PIRSR038147-3"/>
    </source>
</evidence>
<dbReference type="InterPro" id="IPR011009">
    <property type="entry name" value="Kinase-like_dom_sf"/>
</dbReference>
<evidence type="ECO:0000313" key="24">
    <source>
        <dbReference type="EMBL" id="GMG15387.1"/>
    </source>
</evidence>
<comment type="cofactor">
    <cofactor evidence="1 21">
        <name>Mg(2+)</name>
        <dbReference type="ChEBI" id="CHEBI:18420"/>
    </cofactor>
</comment>
<keyword evidence="13" id="KW-0378">Hydrolase</keyword>
<evidence type="ECO:0000256" key="12">
    <source>
        <dbReference type="ARBA" id="ARBA00022777"/>
    </source>
</evidence>
<feature type="compositionally biased region" description="Basic and acidic residues" evidence="22">
    <location>
        <begin position="439"/>
        <end position="479"/>
    </location>
</feature>
<comment type="catalytic activity">
    <reaction evidence="17 18">
        <text>L-seryl-[protein] + ATP = O-phospho-L-seryl-[protein] + ADP + H(+)</text>
        <dbReference type="Rhea" id="RHEA:17989"/>
        <dbReference type="Rhea" id="RHEA-COMP:9863"/>
        <dbReference type="Rhea" id="RHEA-COMP:11604"/>
        <dbReference type="ChEBI" id="CHEBI:15378"/>
        <dbReference type="ChEBI" id="CHEBI:29999"/>
        <dbReference type="ChEBI" id="CHEBI:30616"/>
        <dbReference type="ChEBI" id="CHEBI:83421"/>
        <dbReference type="ChEBI" id="CHEBI:456216"/>
        <dbReference type="EC" id="2.7.11.1"/>
    </reaction>
</comment>
<comment type="similarity">
    <text evidence="3 18">Belongs to the protein kinase superfamily. RIO-type Ser/Thr kinase family.</text>
</comment>
<dbReference type="InterPro" id="IPR051272">
    <property type="entry name" value="RIO-type_Ser/Thr_kinase"/>
</dbReference>
<keyword evidence="12 18" id="KW-0418">Kinase</keyword>
<feature type="region of interest" description="Disordered" evidence="22">
    <location>
        <begin position="44"/>
        <end position="65"/>
    </location>
</feature>
<proteinExistence type="inferred from homology"/>
<dbReference type="InterPro" id="IPR000687">
    <property type="entry name" value="RIO_kinase"/>
</dbReference>
<feature type="compositionally biased region" description="Basic and acidic residues" evidence="22">
    <location>
        <begin position="45"/>
        <end position="65"/>
    </location>
</feature>
<evidence type="ECO:0000256" key="2">
    <source>
        <dbReference type="ARBA" id="ARBA00004496"/>
    </source>
</evidence>
<dbReference type="SUPFAM" id="SSF56112">
    <property type="entry name" value="Protein kinase-like (PK-like)"/>
    <property type="match status" value="1"/>
</dbReference>
<dbReference type="GO" id="GO:0046872">
    <property type="term" value="F:metal ion binding"/>
    <property type="evidence" value="ECO:0007669"/>
    <property type="project" value="UniProtKB-KW"/>
</dbReference>
<comment type="caution">
    <text evidence="24">The sequence shown here is derived from an EMBL/GenBank/DDBJ whole genome shotgun (WGS) entry which is preliminary data.</text>
</comment>
<feature type="binding site" evidence="21">
    <location>
        <position position="247"/>
    </location>
    <ligand>
        <name>Mg(2+)</name>
        <dbReference type="ChEBI" id="CHEBI:18420"/>
    </ligand>
</feature>
<gene>
    <name evidence="24" type="ORF">Pfra01_002943200</name>
</gene>
<protein>
    <recommendedName>
        <fullName evidence="5 18">Serine/threonine-protein kinase RIO1</fullName>
        <ecNumber evidence="4 18">2.7.11.1</ecNumber>
    </recommendedName>
</protein>
<feature type="binding site" evidence="20">
    <location>
        <position position="114"/>
    </location>
    <ligand>
        <name>ATP</name>
        <dbReference type="ChEBI" id="CHEBI:30616"/>
    </ligand>
</feature>
<dbReference type="AlphaFoldDB" id="A0A9W6YP68"/>
<feature type="region of interest" description="Disordered" evidence="22">
    <location>
        <begin position="390"/>
        <end position="504"/>
    </location>
</feature>
<dbReference type="PANTHER" id="PTHR45723">
    <property type="entry name" value="SERINE/THREONINE-PROTEIN KINASE RIO1"/>
    <property type="match status" value="1"/>
</dbReference>
<accession>A0A9W6YP68</accession>
<keyword evidence="6" id="KW-0963">Cytoplasm</keyword>
<dbReference type="GO" id="GO:0004674">
    <property type="term" value="F:protein serine/threonine kinase activity"/>
    <property type="evidence" value="ECO:0007669"/>
    <property type="project" value="UniProtKB-KW"/>
</dbReference>
<name>A0A9W6YP68_9STRA</name>
<keyword evidence="11 18" id="KW-0547">Nucleotide-binding</keyword>
<evidence type="ECO:0000256" key="14">
    <source>
        <dbReference type="ARBA" id="ARBA00022840"/>
    </source>
</evidence>
<evidence type="ECO:0000256" key="4">
    <source>
        <dbReference type="ARBA" id="ARBA00012513"/>
    </source>
</evidence>
<dbReference type="Pfam" id="PF01163">
    <property type="entry name" value="RIO1"/>
    <property type="match status" value="1"/>
</dbReference>
<dbReference type="InterPro" id="IPR017407">
    <property type="entry name" value="Ser/Thr_kinase_Rio1"/>
</dbReference>
<dbReference type="PIRSF" id="PIRSF038147">
    <property type="entry name" value="Ser/Thr_PK_RIO1"/>
    <property type="match status" value="1"/>
</dbReference>
<evidence type="ECO:0000256" key="13">
    <source>
        <dbReference type="ARBA" id="ARBA00022801"/>
    </source>
</evidence>
<feature type="binding site" evidence="20">
    <location>
        <position position="186"/>
    </location>
    <ligand>
        <name>ATP</name>
        <dbReference type="ChEBI" id="CHEBI:30616"/>
    </ligand>
</feature>
<evidence type="ECO:0000256" key="7">
    <source>
        <dbReference type="ARBA" id="ARBA00022517"/>
    </source>
</evidence>
<keyword evidence="14 18" id="KW-0067">ATP-binding</keyword>
<dbReference type="Proteomes" id="UP001165121">
    <property type="component" value="Unassembled WGS sequence"/>
</dbReference>
<dbReference type="GO" id="GO:0005737">
    <property type="term" value="C:cytoplasm"/>
    <property type="evidence" value="ECO:0007669"/>
    <property type="project" value="UniProtKB-SubCell"/>
</dbReference>
<reference evidence="24" key="1">
    <citation type="submission" date="2023-04" db="EMBL/GenBank/DDBJ databases">
        <title>Phytophthora fragariaefolia NBRC 109709.</title>
        <authorList>
            <person name="Ichikawa N."/>
            <person name="Sato H."/>
            <person name="Tonouchi N."/>
        </authorList>
    </citation>
    <scope>NUCLEOTIDE SEQUENCE</scope>
    <source>
        <strain evidence="24">NBRC 109709</strain>
    </source>
</reference>
<evidence type="ECO:0000256" key="10">
    <source>
        <dbReference type="ARBA" id="ARBA00022723"/>
    </source>
</evidence>
<comment type="catalytic activity">
    <reaction evidence="16 18">
        <text>L-threonyl-[protein] + ATP = O-phospho-L-threonyl-[protein] + ADP + H(+)</text>
        <dbReference type="Rhea" id="RHEA:46608"/>
        <dbReference type="Rhea" id="RHEA-COMP:11060"/>
        <dbReference type="Rhea" id="RHEA-COMP:11605"/>
        <dbReference type="ChEBI" id="CHEBI:15378"/>
        <dbReference type="ChEBI" id="CHEBI:30013"/>
        <dbReference type="ChEBI" id="CHEBI:30616"/>
        <dbReference type="ChEBI" id="CHEBI:61977"/>
        <dbReference type="ChEBI" id="CHEBI:456216"/>
        <dbReference type="EC" id="2.7.11.1"/>
    </reaction>
</comment>
<feature type="domain" description="RIO kinase" evidence="23">
    <location>
        <begin position="57"/>
        <end position="294"/>
    </location>
</feature>
<dbReference type="Gene3D" id="1.10.510.10">
    <property type="entry name" value="Transferase(Phosphotransferase) domain 1"/>
    <property type="match status" value="1"/>
</dbReference>
<sequence length="504" mass="58622">MYFCSHVRPSVSGWLLVIAIPQFAMKDEDDFRLSKAAENQLARTLRNEESGRTRHTGRDDRATTEQVLDPRTRMILYKMLNHGIVTEINGCLSTGKEANVYHARLPDGREGAIKVYKTSILVFKDREKYVSGEFRFRHGYSKSNPRKMVKLWAEKEMRNLRRLRDAGIYCPAPILLRSHVLLMDFIGRDGWAAPRLKDAKISDNRYRECYLYCIKMMRTMYQKCRLVHGDLSEYNILYYKTQLYFIDVSQSVEHEHPSANDFLRKDCRNIADYFRKTGALNPMTTQELFDFVTDPRIGDEDVDDHLEAIQRVIAERPVERTNEEQVDEAVFMSTFIPRSLGEVLHSEREQLAYQEGTMEKALVTAISRLEVEQGTVPAPAMQGTRIMDLLNEDDDGDSDDDDEGDDEEEEDEGDSGDESDSGYDDEDDEDDESPSGKVRLTDEQRAAYRQEKREEREKLKALEKQSKKARKQETKEEKKAKRQTKIPKHIKKRHKKLAHQKKKK</sequence>
<dbReference type="EMBL" id="BSXT01018881">
    <property type="protein sequence ID" value="GMG15387.1"/>
    <property type="molecule type" value="Genomic_DNA"/>
</dbReference>
<keyword evidence="10" id="KW-0479">Metal-binding</keyword>
<evidence type="ECO:0000256" key="20">
    <source>
        <dbReference type="PIRSR" id="PIRSR038147-2"/>
    </source>
</evidence>
<feature type="compositionally biased region" description="Basic residues" evidence="22">
    <location>
        <begin position="480"/>
        <end position="504"/>
    </location>
</feature>
<keyword evidence="9 18" id="KW-0808">Transferase</keyword>
<keyword evidence="7" id="KW-0690">Ribosome biogenesis</keyword>
<evidence type="ECO:0000256" key="1">
    <source>
        <dbReference type="ARBA" id="ARBA00001946"/>
    </source>
</evidence>
<dbReference type="InterPro" id="IPR018934">
    <property type="entry name" value="RIO_dom"/>
</dbReference>
<comment type="subcellular location">
    <subcellularLocation>
        <location evidence="2">Cytoplasm</location>
    </subcellularLocation>
</comment>
<evidence type="ECO:0000256" key="16">
    <source>
        <dbReference type="ARBA" id="ARBA00047899"/>
    </source>
</evidence>
<evidence type="ECO:0000256" key="5">
    <source>
        <dbReference type="ARBA" id="ARBA00016038"/>
    </source>
</evidence>
<feature type="binding site" evidence="21">
    <location>
        <position position="235"/>
    </location>
    <ligand>
        <name>Mg(2+)</name>
        <dbReference type="ChEBI" id="CHEBI:18420"/>
    </ligand>
</feature>
<evidence type="ECO:0000256" key="8">
    <source>
        <dbReference type="ARBA" id="ARBA00022527"/>
    </source>
</evidence>
<evidence type="ECO:0000256" key="15">
    <source>
        <dbReference type="ARBA" id="ARBA00022842"/>
    </source>
</evidence>
<evidence type="ECO:0000256" key="19">
    <source>
        <dbReference type="PIRSR" id="PIRSR038147-1"/>
    </source>
</evidence>
<feature type="active site" description="Proton acceptor" evidence="19">
    <location>
        <position position="230"/>
    </location>
</feature>
<dbReference type="FunFam" id="3.30.200.20:FF:000148">
    <property type="entry name" value="Serine/threonine-protein kinase RIO1"/>
    <property type="match status" value="1"/>
</dbReference>
<feature type="compositionally biased region" description="Acidic residues" evidence="22">
    <location>
        <begin position="390"/>
        <end position="433"/>
    </location>
</feature>
<dbReference type="CDD" id="cd05147">
    <property type="entry name" value="RIO1_euk"/>
    <property type="match status" value="1"/>
</dbReference>
<evidence type="ECO:0000256" key="17">
    <source>
        <dbReference type="ARBA" id="ARBA00048679"/>
    </source>
</evidence>
<dbReference type="InterPro" id="IPR018935">
    <property type="entry name" value="RIO_kinase_CS"/>
</dbReference>
<keyword evidence="25" id="KW-1185">Reference proteome</keyword>
<dbReference type="GO" id="GO:0016787">
    <property type="term" value="F:hydrolase activity"/>
    <property type="evidence" value="ECO:0007669"/>
    <property type="project" value="UniProtKB-KW"/>
</dbReference>
<keyword evidence="15" id="KW-0460">Magnesium</keyword>
<evidence type="ECO:0000256" key="3">
    <source>
        <dbReference type="ARBA" id="ARBA00009196"/>
    </source>
</evidence>
<organism evidence="24 25">
    <name type="scientific">Phytophthora fragariaefolia</name>
    <dbReference type="NCBI Taxonomy" id="1490495"/>
    <lineage>
        <taxon>Eukaryota</taxon>
        <taxon>Sar</taxon>
        <taxon>Stramenopiles</taxon>
        <taxon>Oomycota</taxon>
        <taxon>Peronosporomycetes</taxon>
        <taxon>Peronosporales</taxon>
        <taxon>Peronosporaceae</taxon>
        <taxon>Phytophthora</taxon>
    </lineage>
</organism>
<evidence type="ECO:0000256" key="11">
    <source>
        <dbReference type="ARBA" id="ARBA00022741"/>
    </source>
</evidence>
<evidence type="ECO:0000256" key="6">
    <source>
        <dbReference type="ARBA" id="ARBA00022490"/>
    </source>
</evidence>
<dbReference type="PROSITE" id="PS01245">
    <property type="entry name" value="RIO1"/>
    <property type="match status" value="1"/>
</dbReference>
<evidence type="ECO:0000256" key="18">
    <source>
        <dbReference type="PIRNR" id="PIRNR038147"/>
    </source>
</evidence>
<feature type="active site" description="4-aspartylphosphate intermediate" evidence="19">
    <location>
        <position position="247"/>
    </location>
</feature>
<dbReference type="OrthoDB" id="205248at2759"/>
<evidence type="ECO:0000256" key="22">
    <source>
        <dbReference type="SAM" id="MobiDB-lite"/>
    </source>
</evidence>
<dbReference type="EC" id="2.7.11.1" evidence="4 18"/>
<dbReference type="GO" id="GO:0042254">
    <property type="term" value="P:ribosome biogenesis"/>
    <property type="evidence" value="ECO:0007669"/>
    <property type="project" value="UniProtKB-KW"/>
</dbReference>
<dbReference type="GO" id="GO:0005524">
    <property type="term" value="F:ATP binding"/>
    <property type="evidence" value="ECO:0007669"/>
    <property type="project" value="UniProtKB-KW"/>
</dbReference>
<dbReference type="SMART" id="SM00090">
    <property type="entry name" value="RIO"/>
    <property type="match status" value="1"/>
</dbReference>